<dbReference type="InterPro" id="IPR054205">
    <property type="entry name" value="DUF6911"/>
</dbReference>
<dbReference type="EMBL" id="JABAIM010000001">
    <property type="protein sequence ID" value="NLR74312.1"/>
    <property type="molecule type" value="Genomic_DNA"/>
</dbReference>
<name>A0A847SED1_9NEIS</name>
<dbReference type="AlphaFoldDB" id="A0A847SED1"/>
<accession>A0A847SED1</accession>
<sequence length="136" mass="15566">MDSRIKQQHFMSWHGSPKSGSAYIKEWHEVNYRLQKLKFFGGSLSLSIYPEPDSGTLDVSVESSGGYYFISSTYNNGLTDSITEVRTYNGMIHNYPSVEMYGHLWPGSLLCRDYTIVEQVFKDFFERGVVPESILS</sequence>
<evidence type="ECO:0000313" key="2">
    <source>
        <dbReference type="Proteomes" id="UP000587991"/>
    </source>
</evidence>
<dbReference type="Pfam" id="PF21852">
    <property type="entry name" value="DUF6911"/>
    <property type="match status" value="1"/>
</dbReference>
<comment type="caution">
    <text evidence="1">The sequence shown here is derived from an EMBL/GenBank/DDBJ whole genome shotgun (WGS) entry which is preliminary data.</text>
</comment>
<dbReference type="Proteomes" id="UP000587991">
    <property type="component" value="Unassembled WGS sequence"/>
</dbReference>
<gene>
    <name evidence="1" type="ORF">HF682_03980</name>
</gene>
<evidence type="ECO:0000313" key="1">
    <source>
        <dbReference type="EMBL" id="NLR74312.1"/>
    </source>
</evidence>
<dbReference type="RefSeq" id="WP_168875934.1">
    <property type="nucleotide sequence ID" value="NZ_JABAIM010000001.1"/>
</dbReference>
<reference evidence="1 2" key="1">
    <citation type="submission" date="2020-04" db="EMBL/GenBank/DDBJ databases">
        <title>Draft genome of Leeia sp. IMCC25680.</title>
        <authorList>
            <person name="Song J."/>
            <person name="Cho J.-C."/>
        </authorList>
    </citation>
    <scope>NUCLEOTIDE SEQUENCE [LARGE SCALE GENOMIC DNA]</scope>
    <source>
        <strain evidence="1 2">IMCC25680</strain>
    </source>
</reference>
<keyword evidence="2" id="KW-1185">Reference proteome</keyword>
<proteinExistence type="predicted"/>
<organism evidence="1 2">
    <name type="scientific">Leeia aquatica</name>
    <dbReference type="NCBI Taxonomy" id="2725557"/>
    <lineage>
        <taxon>Bacteria</taxon>
        <taxon>Pseudomonadati</taxon>
        <taxon>Pseudomonadota</taxon>
        <taxon>Betaproteobacteria</taxon>
        <taxon>Neisseriales</taxon>
        <taxon>Leeiaceae</taxon>
        <taxon>Leeia</taxon>
    </lineage>
</organism>
<protein>
    <submittedName>
        <fullName evidence="1">Uncharacterized protein</fullName>
    </submittedName>
</protein>